<gene>
    <name evidence="1" type="ORF">PsorP6_011321</name>
</gene>
<protein>
    <submittedName>
        <fullName evidence="1">Uncharacterized protein</fullName>
    </submittedName>
</protein>
<evidence type="ECO:0000313" key="2">
    <source>
        <dbReference type="Proteomes" id="UP001163321"/>
    </source>
</evidence>
<evidence type="ECO:0000313" key="1">
    <source>
        <dbReference type="EMBL" id="KAI9918252.1"/>
    </source>
</evidence>
<organism evidence="1 2">
    <name type="scientific">Peronosclerospora sorghi</name>
    <dbReference type="NCBI Taxonomy" id="230839"/>
    <lineage>
        <taxon>Eukaryota</taxon>
        <taxon>Sar</taxon>
        <taxon>Stramenopiles</taxon>
        <taxon>Oomycota</taxon>
        <taxon>Peronosporomycetes</taxon>
        <taxon>Peronosporales</taxon>
        <taxon>Peronosporaceae</taxon>
        <taxon>Peronosclerospora</taxon>
    </lineage>
</organism>
<reference evidence="1 2" key="1">
    <citation type="journal article" date="2022" name="bioRxiv">
        <title>The genome of the oomycete Peronosclerospora sorghi, a cosmopolitan pathogen of maize and sorghum, is inflated with dispersed pseudogenes.</title>
        <authorList>
            <person name="Fletcher K."/>
            <person name="Martin F."/>
            <person name="Isakeit T."/>
            <person name="Cavanaugh K."/>
            <person name="Magill C."/>
            <person name="Michelmore R."/>
        </authorList>
    </citation>
    <scope>NUCLEOTIDE SEQUENCE [LARGE SCALE GENOMIC DNA]</scope>
    <source>
        <strain evidence="1">P6</strain>
    </source>
</reference>
<dbReference type="EMBL" id="CM047591">
    <property type="protein sequence ID" value="KAI9918252.1"/>
    <property type="molecule type" value="Genomic_DNA"/>
</dbReference>
<sequence length="147" mass="15762">MGVDLGKAGCYLAGLLLGVAWWICADAAGSAAYLHSNISFDFVKYLPGIMSTLAFFLVNTLEWGMLSEDARFLYGPGVATRARCFVLFCITILLAALVGSILVLTHTYVNNKFNESTWPGVAIVLQNVCILLGTFVMRVGTIAAATT</sequence>
<comment type="caution">
    <text evidence="1">The sequence shown here is derived from an EMBL/GenBank/DDBJ whole genome shotgun (WGS) entry which is preliminary data.</text>
</comment>
<name>A0ACC0WIM9_9STRA</name>
<keyword evidence="2" id="KW-1185">Reference proteome</keyword>
<dbReference type="Proteomes" id="UP001163321">
    <property type="component" value="Chromosome 12"/>
</dbReference>
<proteinExistence type="predicted"/>
<accession>A0ACC0WIM9</accession>